<feature type="domain" description="HDOD" evidence="3">
    <location>
        <begin position="277"/>
        <end position="479"/>
    </location>
</feature>
<reference evidence="4 5" key="1">
    <citation type="submission" date="2022-06" db="EMBL/GenBank/DDBJ databases">
        <title>Ideonella sp. NS12-5 Genome sequencing and assembly.</title>
        <authorList>
            <person name="Jung Y."/>
        </authorList>
    </citation>
    <scope>NUCLEOTIDE SEQUENCE [LARGE SCALE GENOMIC DNA]</scope>
    <source>
        <strain evidence="4 5">NS12-5</strain>
    </source>
</reference>
<dbReference type="InterPro" id="IPR052340">
    <property type="entry name" value="RNase_Y/CdgJ"/>
</dbReference>
<proteinExistence type="predicted"/>
<keyword evidence="5" id="KW-1185">Reference proteome</keyword>
<dbReference type="PANTHER" id="PTHR33525">
    <property type="match status" value="1"/>
</dbReference>
<dbReference type="Proteomes" id="UP001204851">
    <property type="component" value="Unassembled WGS sequence"/>
</dbReference>
<dbReference type="Gene3D" id="1.10.3210.10">
    <property type="entry name" value="Hypothetical protein af1432"/>
    <property type="match status" value="1"/>
</dbReference>
<gene>
    <name evidence="4" type="ORF">M0L44_08175</name>
</gene>
<dbReference type="InterPro" id="IPR013976">
    <property type="entry name" value="HDOD"/>
</dbReference>
<name>A0ABT1BLA8_9BURK</name>
<dbReference type="InterPro" id="IPR000719">
    <property type="entry name" value="Prot_kinase_dom"/>
</dbReference>
<evidence type="ECO:0000313" key="5">
    <source>
        <dbReference type="Proteomes" id="UP001204851"/>
    </source>
</evidence>
<feature type="compositionally biased region" description="Polar residues" evidence="1">
    <location>
        <begin position="561"/>
        <end position="575"/>
    </location>
</feature>
<organism evidence="4 5">
    <name type="scientific">Ideonella oryzae</name>
    <dbReference type="NCBI Taxonomy" id="2937441"/>
    <lineage>
        <taxon>Bacteria</taxon>
        <taxon>Pseudomonadati</taxon>
        <taxon>Pseudomonadota</taxon>
        <taxon>Betaproteobacteria</taxon>
        <taxon>Burkholderiales</taxon>
        <taxon>Sphaerotilaceae</taxon>
        <taxon>Ideonella</taxon>
    </lineage>
</organism>
<sequence length="575" mass="62270">MFGRFQLLALLGKSERTMMWAAVDTRQQQDCMLAIPRKQPDGEAAQAWQRAVRKGARLEHPHLAQAIEVGEHERWPYAMYDRSAVATWAERFSREGLPPTDVAAWVAGVAQGLAYAHEAGVAHGDIQPWMLGLTDAGTPVLMGLEVAGRDTWAARDGAMQELRAVREAAERDVLALGLVTYQALAGTPALDEPDVGRVIARMPPAGNEIVRLPWALSRPVPDALRAIVNRATDRQPRHRYHNARVLQGALEGWLRTQAESDGPLALLMDRIQSAGVLPAQPGGAERVAHLALMDNSRTSELADVVLGDIALTFELLRLVNSAQVSAEGPVLMLRRAIAMLGLEGVRRAALALRRWPGSMNESAAVEMEQLIARVHRAGRLAVRLAPAGYDSEVVYLIALMQNLGRLVVQYHFPEEAHQIRRLMQHIEGAPGEQAQPGLSPEAASYAVLGVDTEELGLAVARHWGLDGSVLRMIRRVAPSEAHRGAEDDSDVLRYAASCANEMVDAASLPPQRAQLALKQAAQRYVRVLGLSSKELAEALQAEIQASADPASLKLPEGATAATPQRAATSETQTAA</sequence>
<evidence type="ECO:0000256" key="1">
    <source>
        <dbReference type="SAM" id="MobiDB-lite"/>
    </source>
</evidence>
<dbReference type="PROSITE" id="PS51833">
    <property type="entry name" value="HDOD"/>
    <property type="match status" value="1"/>
</dbReference>
<feature type="region of interest" description="Disordered" evidence="1">
    <location>
        <begin position="546"/>
        <end position="575"/>
    </location>
</feature>
<comment type="caution">
    <text evidence="4">The sequence shown here is derived from an EMBL/GenBank/DDBJ whole genome shotgun (WGS) entry which is preliminary data.</text>
</comment>
<evidence type="ECO:0000259" key="3">
    <source>
        <dbReference type="PROSITE" id="PS51833"/>
    </source>
</evidence>
<dbReference type="PANTHER" id="PTHR33525:SF4">
    <property type="entry name" value="CYCLIC DI-GMP PHOSPHODIESTERASE CDGJ"/>
    <property type="match status" value="1"/>
</dbReference>
<accession>A0ABT1BLA8</accession>
<dbReference type="SUPFAM" id="SSF56112">
    <property type="entry name" value="Protein kinase-like (PK-like)"/>
    <property type="match status" value="1"/>
</dbReference>
<dbReference type="RefSeq" id="WP_252769143.1">
    <property type="nucleotide sequence ID" value="NZ_JAMXMC010000004.1"/>
</dbReference>
<dbReference type="EMBL" id="JAMXMC010000004">
    <property type="protein sequence ID" value="MCO5976684.1"/>
    <property type="molecule type" value="Genomic_DNA"/>
</dbReference>
<feature type="domain" description="Protein kinase" evidence="2">
    <location>
        <begin position="5"/>
        <end position="254"/>
    </location>
</feature>
<evidence type="ECO:0000313" key="4">
    <source>
        <dbReference type="EMBL" id="MCO5976684.1"/>
    </source>
</evidence>
<dbReference type="InterPro" id="IPR011009">
    <property type="entry name" value="Kinase-like_dom_sf"/>
</dbReference>
<evidence type="ECO:0000259" key="2">
    <source>
        <dbReference type="PROSITE" id="PS50011"/>
    </source>
</evidence>
<dbReference type="Pfam" id="PF08668">
    <property type="entry name" value="HDOD"/>
    <property type="match status" value="1"/>
</dbReference>
<protein>
    <submittedName>
        <fullName evidence="4">HDOD domain-containing protein</fullName>
    </submittedName>
</protein>
<dbReference type="Gene3D" id="3.30.200.20">
    <property type="entry name" value="Phosphorylase Kinase, domain 1"/>
    <property type="match status" value="1"/>
</dbReference>
<dbReference type="Gene3D" id="1.10.510.10">
    <property type="entry name" value="Transferase(Phosphotransferase) domain 1"/>
    <property type="match status" value="1"/>
</dbReference>
<dbReference type="PROSITE" id="PS50011">
    <property type="entry name" value="PROTEIN_KINASE_DOM"/>
    <property type="match status" value="1"/>
</dbReference>
<dbReference type="SMART" id="SM00220">
    <property type="entry name" value="S_TKc"/>
    <property type="match status" value="1"/>
</dbReference>
<dbReference type="SUPFAM" id="SSF109604">
    <property type="entry name" value="HD-domain/PDEase-like"/>
    <property type="match status" value="1"/>
</dbReference>